<keyword evidence="1" id="KW-0472">Membrane</keyword>
<sequence length="191" mass="20221">MNRAMSTIGTAVLVEDDDNHYTLYGGQYDPEVNAITCEWGGDKHKFKLDGEGGVGSFCGGGLALAYRRLGGVASVANARASKEVHRVTDGGTVKDADPDTDIEVPVESVGVKLGNVMKASPHKYDPEDLVKAEQRGYLFAKDESSMPSYMLVIGTLLLGLLIGALIVYFSMGSDGGSPISLMAGPILTGWF</sequence>
<reference evidence="2 3" key="1">
    <citation type="submission" date="2018-10" db="EMBL/GenBank/DDBJ databases">
        <title>Natrarchaeobius chitinivorans gen. nov., sp. nov., and Natrarchaeobius haloalkaliphilus sp. nov., alkaliphilic, chitin-utilizing haloarchaea from hypersaline alkaline lakes.</title>
        <authorList>
            <person name="Sorokin D.Y."/>
            <person name="Elcheninov A.G."/>
            <person name="Kostrikina N.A."/>
            <person name="Bale N.J."/>
            <person name="Sinninghe Damste J.S."/>
            <person name="Khijniak T.V."/>
            <person name="Kublanov I.V."/>
            <person name="Toshchakov S.V."/>
        </authorList>
    </citation>
    <scope>NUCLEOTIDE SEQUENCE [LARGE SCALE GENOMIC DNA]</scope>
    <source>
        <strain evidence="2 3">AArcht4T</strain>
    </source>
</reference>
<organism evidence="2 3">
    <name type="scientific">Natrarchaeobius chitinivorans</name>
    <dbReference type="NCBI Taxonomy" id="1679083"/>
    <lineage>
        <taxon>Archaea</taxon>
        <taxon>Methanobacteriati</taxon>
        <taxon>Methanobacteriota</taxon>
        <taxon>Stenosarchaea group</taxon>
        <taxon>Halobacteria</taxon>
        <taxon>Halobacteriales</taxon>
        <taxon>Natrialbaceae</taxon>
        <taxon>Natrarchaeobius</taxon>
    </lineage>
</organism>
<feature type="transmembrane region" description="Helical" evidence="1">
    <location>
        <begin position="149"/>
        <end position="171"/>
    </location>
</feature>
<comment type="caution">
    <text evidence="2">The sequence shown here is derived from an EMBL/GenBank/DDBJ whole genome shotgun (WGS) entry which is preliminary data.</text>
</comment>
<evidence type="ECO:0000256" key="1">
    <source>
        <dbReference type="SAM" id="Phobius"/>
    </source>
</evidence>
<name>A0A3N6M2G2_NATCH</name>
<proteinExistence type="predicted"/>
<protein>
    <submittedName>
        <fullName evidence="2">Uncharacterized protein</fullName>
    </submittedName>
</protein>
<evidence type="ECO:0000313" key="3">
    <source>
        <dbReference type="Proteomes" id="UP000282323"/>
    </source>
</evidence>
<accession>A0A3N6M2G2</accession>
<dbReference type="EMBL" id="REGA01000048">
    <property type="protein sequence ID" value="RQG89321.1"/>
    <property type="molecule type" value="Genomic_DNA"/>
</dbReference>
<evidence type="ECO:0000313" key="2">
    <source>
        <dbReference type="EMBL" id="RQG89321.1"/>
    </source>
</evidence>
<gene>
    <name evidence="2" type="ORF">EA473_22190</name>
</gene>
<keyword evidence="1" id="KW-0812">Transmembrane</keyword>
<dbReference type="AlphaFoldDB" id="A0A3N6M2G2"/>
<keyword evidence="1" id="KW-1133">Transmembrane helix</keyword>
<dbReference type="Proteomes" id="UP000282323">
    <property type="component" value="Unassembled WGS sequence"/>
</dbReference>
<keyword evidence="3" id="KW-1185">Reference proteome</keyword>